<dbReference type="Gene3D" id="1.20.1250.20">
    <property type="entry name" value="MFS general substrate transporter like domains"/>
    <property type="match status" value="1"/>
</dbReference>
<feature type="transmembrane region" description="Helical" evidence="2">
    <location>
        <begin position="503"/>
        <end position="523"/>
    </location>
</feature>
<accession>A0A6V7SKG3</accession>
<reference evidence="3 4" key="1">
    <citation type="submission" date="2020-08" db="EMBL/GenBank/DDBJ databases">
        <authorList>
            <person name="Ramaprasad A."/>
        </authorList>
    </citation>
    <scope>NUCLEOTIDE SEQUENCE [LARGE SCALE GENOMIC DNA]</scope>
</reference>
<feature type="transmembrane region" description="Helical" evidence="2">
    <location>
        <begin position="839"/>
        <end position="857"/>
    </location>
</feature>
<name>A0A6V7SKG3_PLAVN</name>
<feature type="transmembrane region" description="Helical" evidence="2">
    <location>
        <begin position="961"/>
        <end position="983"/>
    </location>
</feature>
<feature type="transmembrane region" description="Helical" evidence="2">
    <location>
        <begin position="434"/>
        <end position="458"/>
    </location>
</feature>
<feature type="transmembrane region" description="Helical" evidence="2">
    <location>
        <begin position="864"/>
        <end position="887"/>
    </location>
</feature>
<proteinExistence type="predicted"/>
<feature type="transmembrane region" description="Helical" evidence="2">
    <location>
        <begin position="61"/>
        <end position="79"/>
    </location>
</feature>
<feature type="transmembrane region" description="Helical" evidence="2">
    <location>
        <begin position="899"/>
        <end position="924"/>
    </location>
</feature>
<feature type="transmembrane region" description="Helical" evidence="2">
    <location>
        <begin position="931"/>
        <end position="955"/>
    </location>
</feature>
<evidence type="ECO:0000256" key="1">
    <source>
        <dbReference type="SAM" id="MobiDB-lite"/>
    </source>
</evidence>
<dbReference type="InterPro" id="IPR030934">
    <property type="entry name" value="Intein_C"/>
</dbReference>
<dbReference type="Proteomes" id="UP000515268">
    <property type="component" value="Chromosome PVPCR_06"/>
</dbReference>
<dbReference type="CDD" id="cd06174">
    <property type="entry name" value="MFS"/>
    <property type="match status" value="1"/>
</dbReference>
<dbReference type="InterPro" id="IPR036259">
    <property type="entry name" value="MFS_trans_sf"/>
</dbReference>
<feature type="region of interest" description="Disordered" evidence="1">
    <location>
        <begin position="544"/>
        <end position="570"/>
    </location>
</feature>
<dbReference type="AlphaFoldDB" id="A0A6V7SKG3"/>
<keyword evidence="2" id="KW-0812">Transmembrane</keyword>
<keyword evidence="2" id="KW-0472">Membrane</keyword>
<feature type="compositionally biased region" description="Low complexity" evidence="1">
    <location>
        <begin position="548"/>
        <end position="564"/>
    </location>
</feature>
<evidence type="ECO:0000313" key="3">
    <source>
        <dbReference type="EMBL" id="CAD2099617.1"/>
    </source>
</evidence>
<evidence type="ECO:0000313" key="4">
    <source>
        <dbReference type="Proteomes" id="UP000515268"/>
    </source>
</evidence>
<dbReference type="EMBL" id="LR865411">
    <property type="protein sequence ID" value="CAD2099617.1"/>
    <property type="molecule type" value="Genomic_DNA"/>
</dbReference>
<feature type="transmembrane region" description="Helical" evidence="2">
    <location>
        <begin position="796"/>
        <end position="819"/>
    </location>
</feature>
<dbReference type="OrthoDB" id="372777at2759"/>
<feature type="transmembrane region" description="Helical" evidence="2">
    <location>
        <begin position="91"/>
        <end position="115"/>
    </location>
</feature>
<keyword evidence="2" id="KW-1133">Transmembrane helix</keyword>
<evidence type="ECO:0000256" key="2">
    <source>
        <dbReference type="SAM" id="Phobius"/>
    </source>
</evidence>
<protein>
    <submittedName>
        <fullName evidence="3">Major facilitator superfamily domain-containing protein, putative</fullName>
    </submittedName>
</protein>
<feature type="region of interest" description="Disordered" evidence="1">
    <location>
        <begin position="690"/>
        <end position="712"/>
    </location>
</feature>
<dbReference type="VEuPathDB" id="PlasmoDB:PVPCR_0600400"/>
<sequence length="1027" mass="120397">MNNSCMHTDDESYTCYVKLKDEKLKEMTKVSAVIFWYFCFFVYVWYINIVCVYPLKFNDAHFIIYYFIQGCGSLLLGLFSDIYGKRKCLNISFLFLIASFSTILLTISSSDFLFIDNITNFNNQKYDIHSNQNVFAQDDSANNLMHFFSLKKGNDFFDKNDQNDNFSENKYKILNSHNNNIQDDNNYMNKSENENLSHMADTYSNDNHDQNVLNENIRSPNNDNISNIETVHTRGDNTDDAENLTTKHGNQHTNSNNKYIGIKLKLNNNFQKLHEQLIKKVTDDIKKKNNEILNKKHINNIIQLCVKTNLKKYIMDLKNYNIGMAKNVRRKKGVITNNDNDNNNYYYSRNFADSENRDIYMENNYDHIVNKCVDGIISMYNDGEGNNYVTGQNDDLYLSHNENHQNNKPTIKFLETLFKNPDKNESKYSYIYKILFYLITFASGFFAKGISNILCIIITENIKSNYRTKGVCLIYIIENISLILIRSIFVFNTYINLFILYKINILVCIFLNVVIIILLNKYFSDINNNVLKMQKDNINKLQNHENGIDNNPLPNDDDNGSNSDINDEKKKKKKKNIFSFFKKKNLDSNNSENANYDTIQVFKIDKNYNDIKRELSNDILKLKAAANIISNEESISLELMNKDMENNTLDNESSLSDDISNIPNELSNKRNATDEVINILSENSDIVSDIPNIDNSPNEINETNNSKSSPKKNFKKLSTLAKINNKKMEFKKSKTMGVSYKHILNGKMLKTIDKNELLEKLNKNDEYLQYIEELKNNNLLNIYKMWIKYTFKAHKYVVWALCLLYFMFNFLYISFFVIYNIFIYDIKSQFHFYTYNNSFLILNCVLLVFYLFLYCNLKNKIIKVLNLFGCIITTFISFSFILFIYSTSYFAISLHDHTYILYTIIFYMFLSIPNVSLFLFYTFFSHTLCKGLLLGMFVFFGHLGFITYAIIRFFIVPKYLAAFNLIFSCIICIISFIVIILYIPQASSSINYKRIDEAYFYHFLLYLSNKKIVSPHYTNMAVTSEEK</sequence>
<dbReference type="PROSITE" id="PS50818">
    <property type="entry name" value="INTEIN_C_TER"/>
    <property type="match status" value="1"/>
</dbReference>
<feature type="transmembrane region" description="Helical" evidence="2">
    <location>
        <begin position="33"/>
        <end position="55"/>
    </location>
</feature>
<organism evidence="3 4">
    <name type="scientific">Plasmodium vinckei petteri</name>
    <dbReference type="NCBI Taxonomy" id="138298"/>
    <lineage>
        <taxon>Eukaryota</taxon>
        <taxon>Sar</taxon>
        <taxon>Alveolata</taxon>
        <taxon>Apicomplexa</taxon>
        <taxon>Aconoidasida</taxon>
        <taxon>Haemosporida</taxon>
        <taxon>Plasmodiidae</taxon>
        <taxon>Plasmodium</taxon>
        <taxon>Plasmodium (Vinckeia)</taxon>
    </lineage>
</organism>
<gene>
    <name evidence="3" type="ORF">PVPCR_0600400</name>
</gene>
<feature type="transmembrane region" description="Helical" evidence="2">
    <location>
        <begin position="470"/>
        <end position="491"/>
    </location>
</feature>
<keyword evidence="4" id="KW-1185">Reference proteome</keyword>
<dbReference type="SUPFAM" id="SSF103473">
    <property type="entry name" value="MFS general substrate transporter"/>
    <property type="match status" value="2"/>
</dbReference>